<dbReference type="EMBL" id="JAKJXP020000013">
    <property type="protein sequence ID" value="KAK7755326.1"/>
    <property type="molecule type" value="Genomic_DNA"/>
</dbReference>
<evidence type="ECO:0000256" key="2">
    <source>
        <dbReference type="SAM" id="MobiDB-lite"/>
    </source>
</evidence>
<dbReference type="InterPro" id="IPR052618">
    <property type="entry name" value="ComplexI_NDUFA12"/>
</dbReference>
<organism evidence="3 4">
    <name type="scientific">Diatrype stigma</name>
    <dbReference type="NCBI Taxonomy" id="117547"/>
    <lineage>
        <taxon>Eukaryota</taxon>
        <taxon>Fungi</taxon>
        <taxon>Dikarya</taxon>
        <taxon>Ascomycota</taxon>
        <taxon>Pezizomycotina</taxon>
        <taxon>Sordariomycetes</taxon>
        <taxon>Xylariomycetidae</taxon>
        <taxon>Xylariales</taxon>
        <taxon>Diatrypaceae</taxon>
        <taxon>Diatrype</taxon>
    </lineage>
</organism>
<comment type="similarity">
    <text evidence="1">Belongs to the complex I NDUFA12 subunit family.</text>
</comment>
<comment type="caution">
    <text evidence="3">The sequence shown here is derived from an EMBL/GenBank/DDBJ whole genome shotgun (WGS) entry which is preliminary data.</text>
</comment>
<name>A0AAN9UXE0_9PEZI</name>
<gene>
    <name evidence="3" type="ORF">SLS62_002552</name>
</gene>
<dbReference type="PANTHER" id="PTHR32470">
    <property type="entry name" value="ADH DEHYDROGENASE [UBIQUINONE] 1 ALPHA SUBCOMPLEX ASSEMBLY FACTOR 2"/>
    <property type="match status" value="1"/>
</dbReference>
<evidence type="ECO:0008006" key="5">
    <source>
        <dbReference type="Google" id="ProtNLM"/>
    </source>
</evidence>
<reference evidence="3 4" key="1">
    <citation type="submission" date="2024-02" db="EMBL/GenBank/DDBJ databases">
        <title>De novo assembly and annotation of 12 fungi associated with fruit tree decline syndrome in Ontario, Canada.</title>
        <authorList>
            <person name="Sulman M."/>
            <person name="Ellouze W."/>
            <person name="Ilyukhin E."/>
        </authorList>
    </citation>
    <scope>NUCLEOTIDE SEQUENCE [LARGE SCALE GENOMIC DNA]</scope>
    <source>
        <strain evidence="3 4">M11/M66-122</strain>
    </source>
</reference>
<feature type="compositionally biased region" description="Basic and acidic residues" evidence="2">
    <location>
        <begin position="188"/>
        <end position="230"/>
    </location>
</feature>
<keyword evidence="4" id="KW-1185">Reference proteome</keyword>
<dbReference type="GO" id="GO:0032981">
    <property type="term" value="P:mitochondrial respiratory chain complex I assembly"/>
    <property type="evidence" value="ECO:0007669"/>
    <property type="project" value="TreeGrafter"/>
</dbReference>
<dbReference type="GO" id="GO:0005739">
    <property type="term" value="C:mitochondrion"/>
    <property type="evidence" value="ECO:0007669"/>
    <property type="project" value="TreeGrafter"/>
</dbReference>
<proteinExistence type="inferred from homology"/>
<dbReference type="AlphaFoldDB" id="A0AAN9UXE0"/>
<dbReference type="PANTHER" id="PTHR32470:SF2">
    <property type="entry name" value="NADH DEHYDROGENASE [UBIQUINONE] 1 ALPHA SUBCOMPLEX ASSEMBLY FACTOR 2"/>
    <property type="match status" value="1"/>
</dbReference>
<dbReference type="Proteomes" id="UP001320420">
    <property type="component" value="Unassembled WGS sequence"/>
</dbReference>
<dbReference type="InterPro" id="IPR007763">
    <property type="entry name" value="NDUFA12"/>
</dbReference>
<feature type="compositionally biased region" description="Polar residues" evidence="2">
    <location>
        <begin position="147"/>
        <end position="158"/>
    </location>
</feature>
<evidence type="ECO:0000256" key="1">
    <source>
        <dbReference type="ARBA" id="ARBA00007355"/>
    </source>
</evidence>
<feature type="compositionally biased region" description="Polar residues" evidence="2">
    <location>
        <begin position="244"/>
        <end position="254"/>
    </location>
</feature>
<accession>A0AAN9UXE0</accession>
<protein>
    <recommendedName>
        <fullName evidence="5">NADH dehydrogenase [ubiquinone] 1 alpha subcomplex subunit</fullName>
    </recommendedName>
</protein>
<dbReference type="Pfam" id="PF05071">
    <property type="entry name" value="NDUFA12"/>
    <property type="match status" value="1"/>
</dbReference>
<sequence length="254" mass="28567">MSTNPTGPVIGPVLQAWYRWKALRLPWRKRFLVGLDLRGNTYWEFRLSRGDPTSHPGNASNTGQQKQTYPFRRIIHYPRSTHLSEVSVPPAWHQWLRYQRRDPPSLDEQRADVARQERIKRLAAEADARWAAKTSLLEHPTKDDATAQAQAETLTRTRGPTPIATPEISQNVRGGSSPAATTAAEADATQRTRGDEAEDMAKTRTRIEAEVKAKPKEEDPWKTADARRGGPSETWQPEAWDPSKSASSISGGRR</sequence>
<dbReference type="GO" id="GO:0045271">
    <property type="term" value="C:respiratory chain complex I"/>
    <property type="evidence" value="ECO:0007669"/>
    <property type="project" value="InterPro"/>
</dbReference>
<evidence type="ECO:0000313" key="4">
    <source>
        <dbReference type="Proteomes" id="UP001320420"/>
    </source>
</evidence>
<feature type="region of interest" description="Disordered" evidence="2">
    <location>
        <begin position="138"/>
        <end position="254"/>
    </location>
</feature>
<evidence type="ECO:0000313" key="3">
    <source>
        <dbReference type="EMBL" id="KAK7755326.1"/>
    </source>
</evidence>